<evidence type="ECO:0000256" key="5">
    <source>
        <dbReference type="ARBA" id="ARBA00023054"/>
    </source>
</evidence>
<feature type="compositionally biased region" description="Basic and acidic residues" evidence="8">
    <location>
        <begin position="107"/>
        <end position="119"/>
    </location>
</feature>
<feature type="compositionally biased region" description="Polar residues" evidence="8">
    <location>
        <begin position="503"/>
        <end position="514"/>
    </location>
</feature>
<feature type="region of interest" description="Disordered" evidence="8">
    <location>
        <begin position="865"/>
        <end position="927"/>
    </location>
</feature>
<dbReference type="InterPro" id="IPR049899">
    <property type="entry name" value="Znf_C2HC_C3H"/>
</dbReference>
<evidence type="ECO:0000313" key="11">
    <source>
        <dbReference type="Proteomes" id="UP000005203"/>
    </source>
</evidence>
<feature type="compositionally biased region" description="Low complexity" evidence="8">
    <location>
        <begin position="604"/>
        <end position="619"/>
    </location>
</feature>
<feature type="compositionally biased region" description="Basic and acidic residues" evidence="8">
    <location>
        <begin position="1367"/>
        <end position="1393"/>
    </location>
</feature>
<feature type="region of interest" description="Disordered" evidence="8">
    <location>
        <begin position="97"/>
        <end position="119"/>
    </location>
</feature>
<protein>
    <submittedName>
        <fullName evidence="12">Uncharacterized protein LOC724652 isoform X1</fullName>
    </submittedName>
</protein>
<dbReference type="RefSeq" id="XP_006568482.3">
    <property type="nucleotide sequence ID" value="XM_006568419.3"/>
</dbReference>
<name>A0A7M7LSM2_APIME</name>
<dbReference type="PANTHER" id="PTHR14649:SF1">
    <property type="entry name" value="ZINC FINGER C2HC DOMAIN-CONTAINING PROTEIN 1C"/>
    <property type="match status" value="1"/>
</dbReference>
<reference evidence="10" key="1">
    <citation type="submission" date="2021-01" db="UniProtKB">
        <authorList>
            <consortium name="EnsemblMetazoa"/>
        </authorList>
    </citation>
    <scope>IDENTIFICATION</scope>
    <source>
        <strain evidence="10">DH4</strain>
    </source>
</reference>
<keyword evidence="5 7" id="KW-0175">Coiled coil</keyword>
<feature type="compositionally biased region" description="Low complexity" evidence="8">
    <location>
        <begin position="1480"/>
        <end position="1489"/>
    </location>
</feature>
<feature type="compositionally biased region" description="Acidic residues" evidence="8">
    <location>
        <begin position="633"/>
        <end position="657"/>
    </location>
</feature>
<dbReference type="PROSITE" id="PS52027">
    <property type="entry name" value="ZF_C2HC_C3H"/>
    <property type="match status" value="1"/>
</dbReference>
<sequence>MLCCVSRRGIAGADLGSPYDHCSSKERPVDLERVVESGQFHEPDVPPILLPCAICARTFMPQSLEKHARICERSANKKRKPFDSAKQRIQGTELAEFLPRQEKKRRSPEEKSSKSWKQTHDDFLRAIRAARNEIVDSTMQKQCSTTITSSAPTRANEQGMCPTCNRHFGVKAYDRHVAWCKERIARVPVSPATNIAKERLEARMKYRAPAVKSRRQATREKYSPGSAITLSAGNKMSPGLVPNKAKESASAPSCNNKSNDSPVKQKTTLVRRSNPMKESTSTIPPMKSRLPDRTNRQLEDDAGPSTFRPAPPVKRISHLPVPPLKAHKRESFDEWNGNNNNNTAPPVSPRSCNKRREGTRKSLVRARQDGEQMASNGQKTGARQQDEKHQQTLHSARSLKMNIVSARSQGNPKVNDVSINDDIVGITVKPCNIYGINNQLTTWKQIAETDQTKILISRQCEDEDLLLPSTGNEKRATRTDNDNDEDAASKEKEEDGARKLSSRSESMNWSSTTTTLNQTYSFREAGARVCDDRSTGARSRRWRPVRHSPRVEFCLKEPVKVNQIYVSSLFSGEKGNRCHGDPSSEERRGGEERLAATKQESNRYFENSSNFNSSARSNNKIFEKKGSTGGYTDNEEEEEDEEEEEEEEEDDDSENDNFEMLNSASRSLRGKKVDVDALSAGAAAKRRGNPLDYEVGGAIEANIEANENSSLFEKNLIASISYEFTDLNEYDDFTEKERDKNRAGEEQDEEEEEEEDSRLYDDERASYEDRSCKEIGKNCVESEKTNEGLFKSEETNWIEMETEPSFLTEIILQPSRSSTPFVSFEARSPKERYDEGEYEVNAKENSMEWKVEIDTETGSEVLYRVENNSGDSNRSSSREEGSSRPVERDFARFPSTLQNERKTPFSEGATSPSLRRKEEKTVRSPIAYPPEKDERVIFPKRKEIGNQINICDCSKEISPNNWSKCEKGVGECSIADTNAENRELARDVQDAILENCGARRTNNSENNFNSDVIESSTSQLNANLETDDIAMKDADSLRNNMEEEEEEENEEVQEIYSAKDFDCDSDNSVENQVQEPTNETKCSKKRTEEKTRQTLPSLRSIILSESCVKLSQRVQMEDSNRSTALKSRRSRRVEIENRIHQENVETVEVETIEEIGTRNRSIKFRILPEIKGTGVLAKRSYDDKERSDPQTYWEKASKATRNRLINLDPPYQGASRFLKRNPKVHILPPVPSSSSLVNRRNIKLPLHPVWSNYVRRRPDFNLLLSSRTGKDYDPFLLAEQQMNDLLSDTSEQSVADSCPSIDQNSRQKSFPLSHSSAFVKYPCQSSPNAGHEKRSSSIPAPPTELDDITSDFSSDSTETNSLSRELFSLKDEKERAKNCRGTNPERRSPVKELGRRVIIDKSRALGGDELVEEGNKSVAGEARKIAEPRASVKMIRPVVDRSPSVRASSAPKAGQERGKNPASKIHSHDENALPSRKNKNSNGRNNNYPLNLSSSNLSLSSIISSDVDMKRSNSVFDELMTSFEEDENGAFVPSLKSLLKTDSLSSPVHASRHRNGRISDEELSSPESYKRQDHNKMSGDSAYSSLNRKYSHHGRSTNDVAGRFDEDTSRSNRRDGDGGGGIHVVKCKMSKYCHQCGFKFPETAKFCCECGIRRLVL</sequence>
<feature type="region of interest" description="Disordered" evidence="8">
    <location>
        <begin position="331"/>
        <end position="395"/>
    </location>
</feature>
<feature type="compositionally biased region" description="Polar residues" evidence="8">
    <location>
        <begin position="250"/>
        <end position="283"/>
    </location>
</feature>
<dbReference type="Pfam" id="PF13913">
    <property type="entry name" value="zf-C2HC_2"/>
    <property type="match status" value="2"/>
</dbReference>
<organism evidence="10">
    <name type="scientific">Apis mellifera</name>
    <name type="common">Honeybee</name>
    <dbReference type="NCBI Taxonomy" id="7460"/>
    <lineage>
        <taxon>Eukaryota</taxon>
        <taxon>Metazoa</taxon>
        <taxon>Ecdysozoa</taxon>
        <taxon>Arthropoda</taxon>
        <taxon>Hexapoda</taxon>
        <taxon>Insecta</taxon>
        <taxon>Pterygota</taxon>
        <taxon>Neoptera</taxon>
        <taxon>Endopterygota</taxon>
        <taxon>Hymenoptera</taxon>
        <taxon>Apocrita</taxon>
        <taxon>Aculeata</taxon>
        <taxon>Apoidea</taxon>
        <taxon>Anthophila</taxon>
        <taxon>Apidae</taxon>
        <taxon>Apis</taxon>
    </lineage>
</organism>
<evidence type="ECO:0000256" key="7">
    <source>
        <dbReference type="SAM" id="Coils"/>
    </source>
</evidence>
<comment type="similarity">
    <text evidence="1">Belongs to the ZC2HC1 family.</text>
</comment>
<dbReference type="KEGG" id="ame:724652"/>
<evidence type="ECO:0000256" key="6">
    <source>
        <dbReference type="PROSITE-ProRule" id="PRU01371"/>
    </source>
</evidence>
<feature type="compositionally biased region" description="Low complexity" evidence="8">
    <location>
        <begin position="1350"/>
        <end position="1361"/>
    </location>
</feature>
<dbReference type="EnsemblMetazoa" id="XM_006568419">
    <property type="protein sequence ID" value="XP_006568482"/>
    <property type="gene ID" value="LOC724652"/>
</dbReference>
<accession>A0A8B6Z6Y8</accession>
<dbReference type="Proteomes" id="UP000005203">
    <property type="component" value="Linkage group LG3"/>
</dbReference>
<feature type="compositionally biased region" description="Low complexity" evidence="8">
    <location>
        <begin position="866"/>
        <end position="875"/>
    </location>
</feature>
<feature type="domain" description="C2HC/C3H-type" evidence="9">
    <location>
        <begin position="48"/>
        <end position="77"/>
    </location>
</feature>
<feature type="compositionally biased region" description="Basic and acidic residues" evidence="8">
    <location>
        <begin position="1602"/>
        <end position="1617"/>
    </location>
</feature>
<feature type="region of interest" description="Disordered" evidence="8">
    <location>
        <begin position="1543"/>
        <end position="1620"/>
    </location>
</feature>
<feature type="compositionally biased region" description="Basic and acidic residues" evidence="8">
    <location>
        <begin position="876"/>
        <end position="891"/>
    </location>
</feature>
<feature type="compositionally biased region" description="Basic and acidic residues" evidence="8">
    <location>
        <begin position="733"/>
        <end position="745"/>
    </location>
</feature>
<proteinExistence type="inferred from homology"/>
<reference evidence="12" key="2">
    <citation type="submission" date="2025-04" db="UniProtKB">
        <authorList>
            <consortium name="RefSeq"/>
        </authorList>
    </citation>
    <scope>IDENTIFICATION</scope>
    <source>
        <strain evidence="12">DH4</strain>
        <tissue evidence="12">Whole body</tissue>
    </source>
</reference>
<keyword evidence="11" id="KW-1185">Reference proteome</keyword>
<feature type="region of interest" description="Disordered" evidence="8">
    <location>
        <begin position="1287"/>
        <end position="1309"/>
    </location>
</feature>
<feature type="region of interest" description="Disordered" evidence="8">
    <location>
        <begin position="1434"/>
        <end position="1489"/>
    </location>
</feature>
<keyword evidence="3 6" id="KW-0863">Zinc-finger</keyword>
<feature type="coiled-coil region" evidence="7">
    <location>
        <begin position="1027"/>
        <end position="1058"/>
    </location>
</feature>
<feature type="region of interest" description="Disordered" evidence="8">
    <location>
        <begin position="732"/>
        <end position="766"/>
    </location>
</feature>
<feature type="compositionally biased region" description="Basic and acidic residues" evidence="8">
    <location>
        <begin position="1568"/>
        <end position="1577"/>
    </location>
</feature>
<evidence type="ECO:0000259" key="9">
    <source>
        <dbReference type="PROSITE" id="PS52027"/>
    </source>
</evidence>
<feature type="region of interest" description="Disordered" evidence="8">
    <location>
        <begin position="466"/>
        <end position="514"/>
    </location>
</feature>
<feature type="compositionally biased region" description="Basic and acidic residues" evidence="8">
    <location>
        <begin position="472"/>
        <end position="498"/>
    </location>
</feature>
<feature type="compositionally biased region" description="Basic and acidic residues" evidence="8">
    <location>
        <begin position="354"/>
        <end position="370"/>
    </location>
</feature>
<gene>
    <name evidence="12" type="primary">LOC724652</name>
</gene>
<dbReference type="GO" id="GO:0008270">
    <property type="term" value="F:zinc ion binding"/>
    <property type="evidence" value="ECO:0007669"/>
    <property type="project" value="UniProtKB-KW"/>
</dbReference>
<dbReference type="GeneID" id="724652"/>
<feature type="region of interest" description="Disordered" evidence="8">
    <location>
        <begin position="1321"/>
        <end position="1393"/>
    </location>
</feature>
<feature type="region of interest" description="Disordered" evidence="8">
    <location>
        <begin position="1061"/>
        <end position="1093"/>
    </location>
</feature>
<feature type="compositionally biased region" description="Basic and acidic residues" evidence="8">
    <location>
        <begin position="757"/>
        <end position="766"/>
    </location>
</feature>
<keyword evidence="2" id="KW-0479">Metal-binding</keyword>
<feature type="region of interest" description="Disordered" evidence="8">
    <location>
        <begin position="210"/>
        <end position="319"/>
    </location>
</feature>
<dbReference type="Gene3D" id="3.30.160.60">
    <property type="entry name" value="Classic Zinc Finger"/>
    <property type="match status" value="1"/>
</dbReference>
<feature type="compositionally biased region" description="Polar residues" evidence="8">
    <location>
        <begin position="1066"/>
        <end position="1080"/>
    </location>
</feature>
<evidence type="ECO:0000256" key="8">
    <source>
        <dbReference type="SAM" id="MobiDB-lite"/>
    </source>
</evidence>
<keyword evidence="4" id="KW-0862">Zinc</keyword>
<evidence type="ECO:0000256" key="4">
    <source>
        <dbReference type="ARBA" id="ARBA00022833"/>
    </source>
</evidence>
<feature type="compositionally biased region" description="Basic and acidic residues" evidence="8">
    <location>
        <begin position="289"/>
        <end position="299"/>
    </location>
</feature>
<evidence type="ECO:0000313" key="10">
    <source>
        <dbReference type="EnsemblMetazoa" id="XP_006568482"/>
    </source>
</evidence>
<dbReference type="PANTHER" id="PTHR14649">
    <property type="entry name" value="ZINC FINGER C2HC DOMAIN-CONTAINING PROTEIN 1C"/>
    <property type="match status" value="1"/>
</dbReference>
<feature type="compositionally biased region" description="Acidic residues" evidence="8">
    <location>
        <begin position="746"/>
        <end position="756"/>
    </location>
</feature>
<evidence type="ECO:0000256" key="1">
    <source>
        <dbReference type="ARBA" id="ARBA00010843"/>
    </source>
</evidence>
<dbReference type="OrthoDB" id="10066537at2759"/>
<feature type="compositionally biased region" description="Polar residues" evidence="8">
    <location>
        <begin position="373"/>
        <end position="383"/>
    </location>
</feature>
<evidence type="ECO:0000313" key="12">
    <source>
        <dbReference type="RefSeq" id="XP_006568482.3"/>
    </source>
</evidence>
<feature type="compositionally biased region" description="Basic and acidic residues" evidence="8">
    <location>
        <begin position="574"/>
        <end position="603"/>
    </location>
</feature>
<evidence type="ECO:0000256" key="2">
    <source>
        <dbReference type="ARBA" id="ARBA00022723"/>
    </source>
</evidence>
<dbReference type="InterPro" id="IPR026104">
    <property type="entry name" value="ZNF_C2HC_dom_1C"/>
</dbReference>
<evidence type="ECO:0000256" key="3">
    <source>
        <dbReference type="ARBA" id="ARBA00022771"/>
    </source>
</evidence>
<accession>A0A7M7LSM2</accession>
<feature type="region of interest" description="Disordered" evidence="8">
    <location>
        <begin position="572"/>
        <end position="673"/>
    </location>
</feature>
<feature type="compositionally biased region" description="Basic and acidic residues" evidence="8">
    <location>
        <begin position="1081"/>
        <end position="1092"/>
    </location>
</feature>